<feature type="binding site" evidence="7">
    <location>
        <position position="143"/>
    </location>
    <ligand>
        <name>substrate</name>
    </ligand>
</feature>
<feature type="binding site" evidence="7">
    <location>
        <position position="26"/>
    </location>
    <ligand>
        <name>Mg(2+)</name>
        <dbReference type="ChEBI" id="CHEBI:18420"/>
    </ligand>
</feature>
<dbReference type="GO" id="GO:0009073">
    <property type="term" value="P:aromatic amino acid family biosynthetic process"/>
    <property type="evidence" value="ECO:0007669"/>
    <property type="project" value="UniProtKB-KW"/>
</dbReference>
<comment type="cofactor">
    <cofactor evidence="7">
        <name>Mg(2+)</name>
        <dbReference type="ChEBI" id="CHEBI:18420"/>
    </cofactor>
    <text evidence="7">Binds 1 Mg(2+) ion per subunit.</text>
</comment>
<organism evidence="8 9">
    <name type="scientific">Clostridium intestinale URNW</name>
    <dbReference type="NCBI Taxonomy" id="1294142"/>
    <lineage>
        <taxon>Bacteria</taxon>
        <taxon>Bacillati</taxon>
        <taxon>Bacillota</taxon>
        <taxon>Clostridia</taxon>
        <taxon>Eubacteriales</taxon>
        <taxon>Clostridiaceae</taxon>
        <taxon>Clostridium</taxon>
    </lineage>
</organism>
<dbReference type="eggNOG" id="COG0703">
    <property type="taxonomic scope" value="Bacteria"/>
</dbReference>
<sequence>MQIILSEERSMRKNLVLIGMPGSGKTTIGKLVSEKLNYDFVDMDEYMKTKYKKSINDMFLNGEDYFRQEESKCCEEISKIQNSIISTGGGVIKKKHNVDLLGSTGIIIFIDRTVNDILSDIEVSSRPLLKDGKEKLYKLYEDRYNLYREYAHIIIKNDKNLDEVVEDIVDKYKEANNSLSDV</sequence>
<reference evidence="8 9" key="1">
    <citation type="journal article" date="2013" name="Genome Announc.">
        <title>Draft Genome Sequence of the Hydrogen- and Ethanol-Producing Bacterium Clostridium intestinale Strain URNW.</title>
        <authorList>
            <person name="Lal S."/>
            <person name="Ramachandran U."/>
            <person name="Zhang X."/>
            <person name="Sparling R."/>
            <person name="Levin D.B."/>
        </authorList>
    </citation>
    <scope>NUCLEOTIDE SEQUENCE [LARGE SCALE GENOMIC DNA]</scope>
    <source>
        <strain evidence="8 9">URNW</strain>
    </source>
</reference>
<dbReference type="HOGENOM" id="CLU_057607_4_0_9"/>
<evidence type="ECO:0000313" key="9">
    <source>
        <dbReference type="Proteomes" id="UP000016721"/>
    </source>
</evidence>
<dbReference type="GO" id="GO:0000287">
    <property type="term" value="F:magnesium ion binding"/>
    <property type="evidence" value="ECO:0007669"/>
    <property type="project" value="UniProtKB-UniRule"/>
</dbReference>
<evidence type="ECO:0000256" key="4">
    <source>
        <dbReference type="ARBA" id="ARBA00022777"/>
    </source>
</evidence>
<dbReference type="GO" id="GO:0008652">
    <property type="term" value="P:amino acid biosynthetic process"/>
    <property type="evidence" value="ECO:0007669"/>
    <property type="project" value="UniProtKB-KW"/>
</dbReference>
<feature type="binding site" evidence="7">
    <location>
        <position position="44"/>
    </location>
    <ligand>
        <name>substrate</name>
    </ligand>
</feature>
<dbReference type="GO" id="GO:0005829">
    <property type="term" value="C:cytosol"/>
    <property type="evidence" value="ECO:0007669"/>
    <property type="project" value="TreeGrafter"/>
</dbReference>
<name>U2Q0D9_9CLOT</name>
<dbReference type="EC" id="2.7.1.71" evidence="7"/>
<dbReference type="STRING" id="1294142.CINTURNW_3138"/>
<evidence type="ECO:0000313" key="8">
    <source>
        <dbReference type="EMBL" id="ERK29494.1"/>
    </source>
</evidence>
<protein>
    <recommendedName>
        <fullName evidence="7">Shikimate kinase</fullName>
        <shortName evidence="7">SK</shortName>
        <ecNumber evidence="7">2.7.1.71</ecNumber>
    </recommendedName>
</protein>
<keyword evidence="4 7" id="KW-0418">Kinase</keyword>
<keyword evidence="7" id="KW-0479">Metal-binding</keyword>
<evidence type="ECO:0000256" key="7">
    <source>
        <dbReference type="HAMAP-Rule" id="MF_00109"/>
    </source>
</evidence>
<dbReference type="UniPathway" id="UPA00053">
    <property type="reaction ID" value="UER00088"/>
</dbReference>
<dbReference type="GO" id="GO:0009423">
    <property type="term" value="P:chorismate biosynthetic process"/>
    <property type="evidence" value="ECO:0007669"/>
    <property type="project" value="UniProtKB-UniRule"/>
</dbReference>
<proteinExistence type="inferred from homology"/>
<dbReference type="EMBL" id="APJA01000016">
    <property type="protein sequence ID" value="ERK29494.1"/>
    <property type="molecule type" value="Genomic_DNA"/>
</dbReference>
<dbReference type="GO" id="GO:0004765">
    <property type="term" value="F:shikimate kinase activity"/>
    <property type="evidence" value="ECO:0007669"/>
    <property type="project" value="UniProtKB-UniRule"/>
</dbReference>
<feature type="binding site" evidence="7">
    <location>
        <position position="67"/>
    </location>
    <ligand>
        <name>substrate</name>
    </ligand>
</feature>
<keyword evidence="9" id="KW-1185">Reference proteome</keyword>
<keyword evidence="7" id="KW-0963">Cytoplasm</keyword>
<dbReference type="CDD" id="cd00464">
    <property type="entry name" value="SK"/>
    <property type="match status" value="1"/>
</dbReference>
<comment type="subunit">
    <text evidence="7">Monomer.</text>
</comment>
<dbReference type="Gene3D" id="3.40.50.300">
    <property type="entry name" value="P-loop containing nucleotide triphosphate hydrolases"/>
    <property type="match status" value="1"/>
</dbReference>
<dbReference type="GO" id="GO:0005524">
    <property type="term" value="F:ATP binding"/>
    <property type="evidence" value="ECO:0007669"/>
    <property type="project" value="UniProtKB-UniRule"/>
</dbReference>
<dbReference type="InterPro" id="IPR027417">
    <property type="entry name" value="P-loop_NTPase"/>
</dbReference>
<keyword evidence="3 7" id="KW-0547">Nucleotide-binding</keyword>
<keyword evidence="5 7" id="KW-0067">ATP-binding</keyword>
<keyword evidence="6 7" id="KW-0057">Aromatic amino acid biosynthesis</keyword>
<dbReference type="InterPro" id="IPR000623">
    <property type="entry name" value="Shikimate_kinase/TSH1"/>
</dbReference>
<comment type="subcellular location">
    <subcellularLocation>
        <location evidence="7">Cytoplasm</location>
    </subcellularLocation>
</comment>
<dbReference type="PANTHER" id="PTHR21087">
    <property type="entry name" value="SHIKIMATE KINASE"/>
    <property type="match status" value="1"/>
</dbReference>
<keyword evidence="7" id="KW-0460">Magnesium</keyword>
<dbReference type="InterPro" id="IPR031322">
    <property type="entry name" value="Shikimate/glucono_kinase"/>
</dbReference>
<evidence type="ECO:0000256" key="1">
    <source>
        <dbReference type="ARBA" id="ARBA00022605"/>
    </source>
</evidence>
<evidence type="ECO:0000256" key="3">
    <source>
        <dbReference type="ARBA" id="ARBA00022741"/>
    </source>
</evidence>
<comment type="catalytic activity">
    <reaction evidence="7">
        <text>shikimate + ATP = 3-phosphoshikimate + ADP + H(+)</text>
        <dbReference type="Rhea" id="RHEA:13121"/>
        <dbReference type="ChEBI" id="CHEBI:15378"/>
        <dbReference type="ChEBI" id="CHEBI:30616"/>
        <dbReference type="ChEBI" id="CHEBI:36208"/>
        <dbReference type="ChEBI" id="CHEBI:145989"/>
        <dbReference type="ChEBI" id="CHEBI:456216"/>
        <dbReference type="EC" id="2.7.1.71"/>
    </reaction>
</comment>
<evidence type="ECO:0000256" key="2">
    <source>
        <dbReference type="ARBA" id="ARBA00022679"/>
    </source>
</evidence>
<keyword evidence="1 7" id="KW-0028">Amino-acid biosynthesis</keyword>
<comment type="function">
    <text evidence="7">Catalyzes the specific phosphorylation of the 3-hydroxyl group of shikimic acid using ATP as a cosubstrate.</text>
</comment>
<feature type="binding site" evidence="7">
    <location>
        <position position="89"/>
    </location>
    <ligand>
        <name>substrate</name>
    </ligand>
</feature>
<evidence type="ECO:0000256" key="5">
    <source>
        <dbReference type="ARBA" id="ARBA00022840"/>
    </source>
</evidence>
<dbReference type="HAMAP" id="MF_00109">
    <property type="entry name" value="Shikimate_kinase"/>
    <property type="match status" value="1"/>
</dbReference>
<feature type="binding site" evidence="7">
    <location>
        <begin position="22"/>
        <end position="27"/>
    </location>
    <ligand>
        <name>ATP</name>
        <dbReference type="ChEBI" id="CHEBI:30616"/>
    </ligand>
</feature>
<dbReference type="Proteomes" id="UP000016721">
    <property type="component" value="Unassembled WGS sequence"/>
</dbReference>
<gene>
    <name evidence="7" type="primary">aroK</name>
    <name evidence="8" type="ORF">CINTURNW_3138</name>
</gene>
<keyword evidence="2 7" id="KW-0808">Transferase</keyword>
<comment type="similarity">
    <text evidence="7">Belongs to the shikimate kinase family.</text>
</comment>
<feature type="binding site" evidence="7">
    <location>
        <position position="126"/>
    </location>
    <ligand>
        <name>ATP</name>
        <dbReference type="ChEBI" id="CHEBI:30616"/>
    </ligand>
</feature>
<dbReference type="PRINTS" id="PR01100">
    <property type="entry name" value="SHIKIMTKNASE"/>
</dbReference>
<comment type="caution">
    <text evidence="7">Lacks conserved residue(s) required for the propagation of feature annotation.</text>
</comment>
<dbReference type="AlphaFoldDB" id="U2Q0D9"/>
<comment type="caution">
    <text evidence="8">The sequence shown here is derived from an EMBL/GenBank/DDBJ whole genome shotgun (WGS) entry which is preliminary data.</text>
</comment>
<accession>U2Q0D9</accession>
<dbReference type="PATRIC" id="fig|1294142.3.peg.3273"/>
<dbReference type="PANTHER" id="PTHR21087:SF16">
    <property type="entry name" value="SHIKIMATE KINASE 1, CHLOROPLASTIC"/>
    <property type="match status" value="1"/>
</dbReference>
<dbReference type="Pfam" id="PF01202">
    <property type="entry name" value="SKI"/>
    <property type="match status" value="1"/>
</dbReference>
<evidence type="ECO:0000256" key="6">
    <source>
        <dbReference type="ARBA" id="ARBA00023141"/>
    </source>
</evidence>
<comment type="pathway">
    <text evidence="7">Metabolic intermediate biosynthesis; chorismate biosynthesis; chorismate from D-erythrose 4-phosphate and phosphoenolpyruvate: step 5/7.</text>
</comment>
<dbReference type="SUPFAM" id="SSF52540">
    <property type="entry name" value="P-loop containing nucleoside triphosphate hydrolases"/>
    <property type="match status" value="1"/>
</dbReference>